<gene>
    <name evidence="1" type="ORF">E5990_03635</name>
</gene>
<accession>A0AC61S718</accession>
<evidence type="ECO:0000313" key="1">
    <source>
        <dbReference type="EMBL" id="THG54225.1"/>
    </source>
</evidence>
<sequence>MEQDFTTRPQPVGNSVRRKRLSIGFPSSADAGELRFPITPEGVERLSAMGMQILIESGAGAPIHYSDARYVEAGAMVGKRADTLMADIVVSLGALTVGDLLLLRKGAMLLSLLSQQKLSSEFVKKLLQRHVAFVALERIAYDSGQCPFADILLEVDGRAAMAVASAFLLKSGFGKGILLGGVSGVIPCEVVIIGSNVGARAAAMAAVGMGAQVKMLDNDVYGLRCASLALGPAVATSVLHPNVVDNALRSADVVISTPTSDFSEFAADQLSRAKRGVVFIDLNPLSASVFPTLRQVPLTSAGLLQEPGRGFCFRAVGNAAPRTAAMALSNTIINSFSCLEKLDGALSLIRVDAGVQSAVCTFMGKAVNAEFAQAAGVRPIDMGLLLSCS</sequence>
<proteinExistence type="predicted"/>
<comment type="caution">
    <text evidence="1">The sequence shown here is derived from an EMBL/GenBank/DDBJ whole genome shotgun (WGS) entry which is preliminary data.</text>
</comment>
<reference evidence="1" key="1">
    <citation type="submission" date="2019-04" db="EMBL/GenBank/DDBJ databases">
        <title>Microbes associate with the intestines of laboratory mice.</title>
        <authorList>
            <person name="Navarre W."/>
            <person name="Wong E."/>
            <person name="Huang K.C."/>
            <person name="Tropini C."/>
            <person name="Ng K."/>
            <person name="Yu B."/>
        </authorList>
    </citation>
    <scope>NUCLEOTIDE SEQUENCE</scope>
    <source>
        <strain evidence="1">NM86_A22</strain>
    </source>
</reference>
<dbReference type="EMBL" id="SSTG01000026">
    <property type="protein sequence ID" value="THG54225.1"/>
    <property type="molecule type" value="Genomic_DNA"/>
</dbReference>
<organism evidence="1 2">
    <name type="scientific">Muribaculum caecicola</name>
    <dbReference type="NCBI Taxonomy" id="3038144"/>
    <lineage>
        <taxon>Bacteria</taxon>
        <taxon>Pseudomonadati</taxon>
        <taxon>Bacteroidota</taxon>
        <taxon>Bacteroidia</taxon>
        <taxon>Bacteroidales</taxon>
        <taxon>Muribaculaceae</taxon>
        <taxon>Muribaculum</taxon>
    </lineage>
</organism>
<protein>
    <submittedName>
        <fullName evidence="1">Uncharacterized protein</fullName>
    </submittedName>
</protein>
<evidence type="ECO:0000313" key="2">
    <source>
        <dbReference type="Proteomes" id="UP000305401"/>
    </source>
</evidence>
<name>A0AC61S718_9BACT</name>
<keyword evidence="2" id="KW-1185">Reference proteome</keyword>
<dbReference type="Proteomes" id="UP000305401">
    <property type="component" value="Unassembled WGS sequence"/>
</dbReference>